<keyword evidence="2" id="KW-0539">Nucleus</keyword>
<sequence length="892" mass="102365">MTKLSETNRAGLDENVDCYTLVKTLLQEATSKSTTVRYTTYSKLIWLLKVKNLRTVKPALDQLKSYTSTLILELSDRQYLIRKACLELIAWISVISWSEQALEKIVDPRVLTSRELQMIIGNYALDADPRVRQTSLHTLYQLHLRGYRLDLIIYRLSLSALKDDFEEVRTEALQLIWVLSTTYPEHMVRVPHETVNEQIRLVDDAFVKICDMVNDISIKVRTKACSIMGGYRYVDFKFLSQTFSKKVMSHLKRPTHRTVGGAPAPKGKQKGKSIPTPEGDLDVESDEFRLLDSGACGAFIHGLEDEYQEVRNAAVDSICELCMYSEEFSARAVDFLVDMFNDDIDHVRLNSINSLRKIGSKFLIKLDAEQLQIVLGVLEDANRVVRESVHGMLKVVIMESGGCITMFLEALMNNMNRYPKDQVSIYKCFRVVGQRHHEMIESQVSDLLKLDRVFMTREANPDDPQYVGHLILVMNAALKNTRILPVLPKFVYKHYPYLQSKFPGCFPDVEPSGTVVQAEKNTYGCRKLDDMNSDAHVTDFTNRVFARVQEIYETIFVSKHLDVDIVIENCTRDLGYINQLKPLFVGKANFCILLLECYTIIVHAKKTHMQLGFMNMAPQLASNLLELSYRLEKTFLGLTGTTKLDVIHIRLLANILWLIGSLNGSSSQFSLQENVQLFVKRITYLQKISRQEGICLTSLDHLKSELIKIENSPNPNYLFLLLPHIMEFTLLMPDLKSTIKQTTGEILSPTSNPEKPVEYLSIIPLRIRIEAELFNVVDVGTIGIQVTYPDRSIEYFWPSSSKFIPVRPYCYKLNTKLDIKQNAWTANCYIEFHLIKLIEPDIPKYDNLILNQCRRHQIQHTINSKCLVIQITNEPLKYHISPKLGFTHIRSH</sequence>
<dbReference type="InterPro" id="IPR057412">
    <property type="entry name" value="INTS4_C"/>
</dbReference>
<evidence type="ECO:0000256" key="2">
    <source>
        <dbReference type="ARBA" id="ARBA00023242"/>
    </source>
</evidence>
<comment type="subcellular location">
    <subcellularLocation>
        <location evidence="1">Nucleus</location>
    </subcellularLocation>
</comment>
<dbReference type="InterPro" id="IPR056235">
    <property type="entry name" value="INTS4_8HBD"/>
</dbReference>
<organism evidence="6 7">
    <name type="scientific">Basidiobolus ranarum</name>
    <dbReference type="NCBI Taxonomy" id="34480"/>
    <lineage>
        <taxon>Eukaryota</taxon>
        <taxon>Fungi</taxon>
        <taxon>Fungi incertae sedis</taxon>
        <taxon>Zoopagomycota</taxon>
        <taxon>Entomophthoromycotina</taxon>
        <taxon>Basidiobolomycetes</taxon>
        <taxon>Basidiobolales</taxon>
        <taxon>Basidiobolaceae</taxon>
        <taxon>Basidiobolus</taxon>
    </lineage>
</organism>
<evidence type="ECO:0000256" key="1">
    <source>
        <dbReference type="ARBA" id="ARBA00004123"/>
    </source>
</evidence>
<evidence type="ECO:0000259" key="5">
    <source>
        <dbReference type="Pfam" id="PF25458"/>
    </source>
</evidence>
<dbReference type="PANTHER" id="PTHR20938">
    <property type="entry name" value="INTEGRATOR COMPLEX SUBUNIT 4"/>
    <property type="match status" value="1"/>
</dbReference>
<dbReference type="EMBL" id="JASJQH010000017">
    <property type="protein sequence ID" value="KAK9768463.1"/>
    <property type="molecule type" value="Genomic_DNA"/>
</dbReference>
<dbReference type="Pfam" id="PF24493">
    <property type="entry name" value="INTS4_8HBD"/>
    <property type="match status" value="1"/>
</dbReference>
<protein>
    <recommendedName>
        <fullName evidence="8">Integrator complex subunit 4</fullName>
    </recommendedName>
</protein>
<dbReference type="Pfam" id="PF13646">
    <property type="entry name" value="HEAT_2"/>
    <property type="match status" value="1"/>
</dbReference>
<evidence type="ECO:0000313" key="6">
    <source>
        <dbReference type="EMBL" id="KAK9768463.1"/>
    </source>
</evidence>
<dbReference type="Gene3D" id="1.25.10.10">
    <property type="entry name" value="Leucine-rich Repeat Variant"/>
    <property type="match status" value="2"/>
</dbReference>
<comment type="caution">
    <text evidence="6">The sequence shown here is derived from an EMBL/GenBank/DDBJ whole genome shotgun (WGS) entry which is preliminary data.</text>
</comment>
<evidence type="ECO:0008006" key="8">
    <source>
        <dbReference type="Google" id="ProtNLM"/>
    </source>
</evidence>
<keyword evidence="7" id="KW-1185">Reference proteome</keyword>
<dbReference type="PANTHER" id="PTHR20938:SF0">
    <property type="entry name" value="INTEGRATOR COMPLEX SUBUNIT 4"/>
    <property type="match status" value="1"/>
</dbReference>
<proteinExistence type="predicted"/>
<evidence type="ECO:0000313" key="7">
    <source>
        <dbReference type="Proteomes" id="UP001479436"/>
    </source>
</evidence>
<accession>A0ABR2X3U8</accession>
<dbReference type="InterPro" id="IPR016024">
    <property type="entry name" value="ARM-type_fold"/>
</dbReference>
<reference evidence="6 7" key="1">
    <citation type="submission" date="2023-04" db="EMBL/GenBank/DDBJ databases">
        <title>Genome of Basidiobolus ranarum AG-B5.</title>
        <authorList>
            <person name="Stajich J.E."/>
            <person name="Carter-House D."/>
            <person name="Gryganskyi A."/>
        </authorList>
    </citation>
    <scope>NUCLEOTIDE SEQUENCE [LARGE SCALE GENOMIC DNA]</scope>
    <source>
        <strain evidence="6 7">AG-B5</strain>
    </source>
</reference>
<name>A0ABR2X3U8_9FUNG</name>
<evidence type="ECO:0000259" key="4">
    <source>
        <dbReference type="Pfam" id="PF24493"/>
    </source>
</evidence>
<feature type="domain" description="Integrator complex subunit 4/Protein SIEL C-terminal Ig-like" evidence="5">
    <location>
        <begin position="745"/>
        <end position="883"/>
    </location>
</feature>
<dbReference type="Pfam" id="PF25458">
    <property type="entry name" value="INTS4_C"/>
    <property type="match status" value="1"/>
</dbReference>
<evidence type="ECO:0000256" key="3">
    <source>
        <dbReference type="SAM" id="MobiDB-lite"/>
    </source>
</evidence>
<feature type="region of interest" description="Disordered" evidence="3">
    <location>
        <begin position="254"/>
        <end position="278"/>
    </location>
</feature>
<feature type="domain" description="INTS4 8 helical bundle" evidence="4">
    <location>
        <begin position="540"/>
        <end position="698"/>
    </location>
</feature>
<gene>
    <name evidence="6" type="ORF">K7432_000874</name>
</gene>
<dbReference type="Proteomes" id="UP001479436">
    <property type="component" value="Unassembled WGS sequence"/>
</dbReference>
<dbReference type="SUPFAM" id="SSF48371">
    <property type="entry name" value="ARM repeat"/>
    <property type="match status" value="1"/>
</dbReference>
<dbReference type="InterPro" id="IPR011989">
    <property type="entry name" value="ARM-like"/>
</dbReference>